<protein>
    <submittedName>
        <fullName evidence="1">Uncharacterized protein</fullName>
    </submittedName>
</protein>
<sequence length="63" mass="7248">MNLIFFRTESKAGSLATWYDIQTLRAKIGLDILQEIESRNRSAMLVSDHESVITKTLKNNYLC</sequence>
<gene>
    <name evidence="1" type="ORF">BpHYR1_032136</name>
</gene>
<name>A0A3M7QMS2_BRAPC</name>
<evidence type="ECO:0000313" key="1">
    <source>
        <dbReference type="EMBL" id="RNA12747.1"/>
    </source>
</evidence>
<reference evidence="1 2" key="1">
    <citation type="journal article" date="2018" name="Sci. Rep.">
        <title>Genomic signatures of local adaptation to the degree of environmental predictability in rotifers.</title>
        <authorList>
            <person name="Franch-Gras L."/>
            <person name="Hahn C."/>
            <person name="Garcia-Roger E.M."/>
            <person name="Carmona M.J."/>
            <person name="Serra M."/>
            <person name="Gomez A."/>
        </authorList>
    </citation>
    <scope>NUCLEOTIDE SEQUENCE [LARGE SCALE GENOMIC DNA]</scope>
    <source>
        <strain evidence="1">HYR1</strain>
    </source>
</reference>
<dbReference type="AlphaFoldDB" id="A0A3M7QMS2"/>
<keyword evidence="2" id="KW-1185">Reference proteome</keyword>
<organism evidence="1 2">
    <name type="scientific">Brachionus plicatilis</name>
    <name type="common">Marine rotifer</name>
    <name type="synonym">Brachionus muelleri</name>
    <dbReference type="NCBI Taxonomy" id="10195"/>
    <lineage>
        <taxon>Eukaryota</taxon>
        <taxon>Metazoa</taxon>
        <taxon>Spiralia</taxon>
        <taxon>Gnathifera</taxon>
        <taxon>Rotifera</taxon>
        <taxon>Eurotatoria</taxon>
        <taxon>Monogononta</taxon>
        <taxon>Pseudotrocha</taxon>
        <taxon>Ploima</taxon>
        <taxon>Brachionidae</taxon>
        <taxon>Brachionus</taxon>
    </lineage>
</organism>
<dbReference type="Proteomes" id="UP000276133">
    <property type="component" value="Unassembled WGS sequence"/>
</dbReference>
<proteinExistence type="predicted"/>
<evidence type="ECO:0000313" key="2">
    <source>
        <dbReference type="Proteomes" id="UP000276133"/>
    </source>
</evidence>
<accession>A0A3M7QMS2</accession>
<dbReference type="EMBL" id="REGN01005624">
    <property type="protein sequence ID" value="RNA12747.1"/>
    <property type="molecule type" value="Genomic_DNA"/>
</dbReference>
<comment type="caution">
    <text evidence="1">The sequence shown here is derived from an EMBL/GenBank/DDBJ whole genome shotgun (WGS) entry which is preliminary data.</text>
</comment>